<evidence type="ECO:0000256" key="1">
    <source>
        <dbReference type="SAM" id="Phobius"/>
    </source>
</evidence>
<accession>A0A5J4X692</accession>
<comment type="caution">
    <text evidence="2">The sequence shown here is derived from an EMBL/GenBank/DDBJ whole genome shotgun (WGS) entry which is preliminary data.</text>
</comment>
<evidence type="ECO:0000313" key="3">
    <source>
        <dbReference type="Proteomes" id="UP000324800"/>
    </source>
</evidence>
<gene>
    <name evidence="2" type="ORF">EZS28_001684</name>
</gene>
<protein>
    <submittedName>
        <fullName evidence="2">Uncharacterized protein</fullName>
    </submittedName>
</protein>
<keyword evidence="1" id="KW-0472">Membrane</keyword>
<feature type="transmembrane region" description="Helical" evidence="1">
    <location>
        <begin position="39"/>
        <end position="62"/>
    </location>
</feature>
<reference evidence="2 3" key="1">
    <citation type="submission" date="2019-03" db="EMBL/GenBank/DDBJ databases">
        <title>Single cell metagenomics reveals metabolic interactions within the superorganism composed of flagellate Streblomastix strix and complex community of Bacteroidetes bacteria on its surface.</title>
        <authorList>
            <person name="Treitli S.C."/>
            <person name="Kolisko M."/>
            <person name="Husnik F."/>
            <person name="Keeling P."/>
            <person name="Hampl V."/>
        </authorList>
    </citation>
    <scope>NUCLEOTIDE SEQUENCE [LARGE SCALE GENOMIC DNA]</scope>
    <source>
        <strain evidence="2">ST1C</strain>
    </source>
</reference>
<dbReference type="AlphaFoldDB" id="A0A5J4X692"/>
<keyword evidence="1" id="KW-0812">Transmembrane</keyword>
<sequence>MKIILRRVFLEEKEEEEEGGNFLVDFLEEKSESVNLGEIFFRVGLGAFLPCVVVLSTSVFLISHVSQNPFLFADTDYFSGYKSIFRCCIRTHISQLYYDVASIVKQYYDKNWLFYFNNRIIIKMRALVAEIQEENVCESESEIEAEMELCLGLHIPGTVTEEQVLSTQQVQQTKMMIIFSEGDEA</sequence>
<organism evidence="2 3">
    <name type="scientific">Streblomastix strix</name>
    <dbReference type="NCBI Taxonomy" id="222440"/>
    <lineage>
        <taxon>Eukaryota</taxon>
        <taxon>Metamonada</taxon>
        <taxon>Preaxostyla</taxon>
        <taxon>Oxymonadida</taxon>
        <taxon>Streblomastigidae</taxon>
        <taxon>Streblomastix</taxon>
    </lineage>
</organism>
<proteinExistence type="predicted"/>
<name>A0A5J4X692_9EUKA</name>
<dbReference type="Proteomes" id="UP000324800">
    <property type="component" value="Unassembled WGS sequence"/>
</dbReference>
<dbReference type="EMBL" id="SNRW01000185">
    <property type="protein sequence ID" value="KAA6402787.1"/>
    <property type="molecule type" value="Genomic_DNA"/>
</dbReference>
<keyword evidence="1" id="KW-1133">Transmembrane helix</keyword>
<evidence type="ECO:0000313" key="2">
    <source>
        <dbReference type="EMBL" id="KAA6402787.1"/>
    </source>
</evidence>